<gene>
    <name evidence="1" type="ORF">A3A48_02220</name>
</gene>
<evidence type="ECO:0000313" key="1">
    <source>
        <dbReference type="EMBL" id="OGD93827.1"/>
    </source>
</evidence>
<dbReference type="EMBL" id="MFBN01000058">
    <property type="protein sequence ID" value="OGD93827.1"/>
    <property type="molecule type" value="Genomic_DNA"/>
</dbReference>
<protein>
    <submittedName>
        <fullName evidence="1">Uncharacterized protein</fullName>
    </submittedName>
</protein>
<proteinExistence type="predicted"/>
<reference evidence="1 2" key="1">
    <citation type="journal article" date="2016" name="Nat. Commun.">
        <title>Thousands of microbial genomes shed light on interconnected biogeochemical processes in an aquifer system.</title>
        <authorList>
            <person name="Anantharaman K."/>
            <person name="Brown C.T."/>
            <person name="Hug L.A."/>
            <person name="Sharon I."/>
            <person name="Castelle C.J."/>
            <person name="Probst A.J."/>
            <person name="Thomas B.C."/>
            <person name="Singh A."/>
            <person name="Wilkins M.J."/>
            <person name="Karaoz U."/>
            <person name="Brodie E.L."/>
            <person name="Williams K.H."/>
            <person name="Hubbard S.S."/>
            <person name="Banfield J.F."/>
        </authorList>
    </citation>
    <scope>NUCLEOTIDE SEQUENCE [LARGE SCALE GENOMIC DNA]</scope>
</reference>
<dbReference type="AlphaFoldDB" id="A0A1F5GPX7"/>
<sequence length="187" mass="21029">MKKIISLSFVILVLFTIAVAPIYAKESPLFPSWFTNAIKPIQNSINSLFQRIDSHEARIAELEKKVDFDLPNQWGVSFYEDRFILNTPNDNSPGTISLPNVPHDYNCTWNKAVIDLSTSVRAITHLSTGDIFGVGTCREITFKSSVIPASGTAFETDIYVFWEGTKKHTKQTITVPDRPFPTYGLLN</sequence>
<name>A0A1F5GPX7_9BACT</name>
<dbReference type="STRING" id="1797724.A3A48_02220"/>
<organism evidence="1 2">
    <name type="scientific">Candidatus Curtissbacteria bacterium RIFCSPLOWO2_01_FULL_37_9</name>
    <dbReference type="NCBI Taxonomy" id="1797724"/>
    <lineage>
        <taxon>Bacteria</taxon>
        <taxon>Candidatus Curtissiibacteriota</taxon>
    </lineage>
</organism>
<comment type="caution">
    <text evidence="1">The sequence shown here is derived from an EMBL/GenBank/DDBJ whole genome shotgun (WGS) entry which is preliminary data.</text>
</comment>
<accession>A0A1F5GPX7</accession>
<evidence type="ECO:0000313" key="2">
    <source>
        <dbReference type="Proteomes" id="UP000178336"/>
    </source>
</evidence>
<dbReference type="Proteomes" id="UP000178336">
    <property type="component" value="Unassembled WGS sequence"/>
</dbReference>